<reference evidence="1" key="1">
    <citation type="submission" date="2023-12" db="EMBL/GenBank/DDBJ databases">
        <title>Genome assembly of Anisodus tanguticus.</title>
        <authorList>
            <person name="Wang Y.-J."/>
        </authorList>
    </citation>
    <scope>NUCLEOTIDE SEQUENCE</scope>
    <source>
        <strain evidence="1">KB-2021</strain>
        <tissue evidence="1">Leaf</tissue>
    </source>
</reference>
<evidence type="ECO:0000313" key="2">
    <source>
        <dbReference type="Proteomes" id="UP001291623"/>
    </source>
</evidence>
<protein>
    <submittedName>
        <fullName evidence="1">Uncharacterized protein</fullName>
    </submittedName>
</protein>
<gene>
    <name evidence="1" type="ORF">RND71_007824</name>
</gene>
<comment type="caution">
    <text evidence="1">The sequence shown here is derived from an EMBL/GenBank/DDBJ whole genome shotgun (WGS) entry which is preliminary data.</text>
</comment>
<dbReference type="EMBL" id="JAVYJV010000004">
    <property type="protein sequence ID" value="KAK4372440.1"/>
    <property type="molecule type" value="Genomic_DNA"/>
</dbReference>
<evidence type="ECO:0000313" key="1">
    <source>
        <dbReference type="EMBL" id="KAK4372440.1"/>
    </source>
</evidence>
<proteinExistence type="predicted"/>
<accession>A0AAE1SML6</accession>
<organism evidence="1 2">
    <name type="scientific">Anisodus tanguticus</name>
    <dbReference type="NCBI Taxonomy" id="243964"/>
    <lineage>
        <taxon>Eukaryota</taxon>
        <taxon>Viridiplantae</taxon>
        <taxon>Streptophyta</taxon>
        <taxon>Embryophyta</taxon>
        <taxon>Tracheophyta</taxon>
        <taxon>Spermatophyta</taxon>
        <taxon>Magnoliopsida</taxon>
        <taxon>eudicotyledons</taxon>
        <taxon>Gunneridae</taxon>
        <taxon>Pentapetalae</taxon>
        <taxon>asterids</taxon>
        <taxon>lamiids</taxon>
        <taxon>Solanales</taxon>
        <taxon>Solanaceae</taxon>
        <taxon>Solanoideae</taxon>
        <taxon>Hyoscyameae</taxon>
        <taxon>Anisodus</taxon>
    </lineage>
</organism>
<dbReference type="Proteomes" id="UP001291623">
    <property type="component" value="Unassembled WGS sequence"/>
</dbReference>
<dbReference type="AlphaFoldDB" id="A0AAE1SML6"/>
<name>A0AAE1SML6_9SOLA</name>
<sequence length="50" mass="5403">MSRTGSRNRSCYRISILLFNGKLINEKFSSAGKQSFTDIGAYSAVAGLVS</sequence>
<keyword evidence="2" id="KW-1185">Reference proteome</keyword>